<dbReference type="AlphaFoldDB" id="U2YP94"/>
<dbReference type="InterPro" id="IPR032710">
    <property type="entry name" value="NTF2-like_dom_sf"/>
</dbReference>
<organism evidence="4 5">
    <name type="scientific">Caenibius tardaugens NBRC 16725</name>
    <dbReference type="NCBI Taxonomy" id="1219035"/>
    <lineage>
        <taxon>Bacteria</taxon>
        <taxon>Pseudomonadati</taxon>
        <taxon>Pseudomonadota</taxon>
        <taxon>Alphaproteobacteria</taxon>
        <taxon>Sphingomonadales</taxon>
        <taxon>Erythrobacteraceae</taxon>
        <taxon>Caenibius</taxon>
    </lineage>
</organism>
<dbReference type="Gene3D" id="3.10.450.50">
    <property type="match status" value="1"/>
</dbReference>
<comment type="similarity">
    <text evidence="1">Belongs to the bacterial ring-hydroxylating dioxygenase beta subunit family.</text>
</comment>
<evidence type="ECO:0000313" key="4">
    <source>
        <dbReference type="EMBL" id="GAD50457.1"/>
    </source>
</evidence>
<evidence type="ECO:0000259" key="3">
    <source>
        <dbReference type="Pfam" id="PF13577"/>
    </source>
</evidence>
<gene>
    <name evidence="4" type="ORF">NT2_09_00650</name>
</gene>
<keyword evidence="4" id="KW-0223">Dioxygenase</keyword>
<dbReference type="Proteomes" id="UP000016568">
    <property type="component" value="Unassembled WGS sequence"/>
</dbReference>
<sequence>MRQDLLLRLEIQGVMDRYVDIIDNDRLEEWPDLFTEDCLYEIMPRENEDAGLPAPVMRCENRRMLRDRIVSLRNANIFAPQAYRHFLSGLAIVAQDDDGLDLTCNYLVINSNQQGQSQVYQVGRYQSRVVRNDAGWRFARKRCIFETARVQTLLALPI</sequence>
<keyword evidence="2" id="KW-0560">Oxidoreductase</keyword>
<feature type="domain" description="SnoaL-like" evidence="3">
    <location>
        <begin position="4"/>
        <end position="141"/>
    </location>
</feature>
<dbReference type="InterPro" id="IPR037401">
    <property type="entry name" value="SnoaL-like"/>
</dbReference>
<dbReference type="Pfam" id="PF13577">
    <property type="entry name" value="SnoaL_4"/>
    <property type="match status" value="1"/>
</dbReference>
<dbReference type="OrthoDB" id="5517499at2"/>
<dbReference type="SUPFAM" id="SSF54427">
    <property type="entry name" value="NTF2-like"/>
    <property type="match status" value="1"/>
</dbReference>
<dbReference type="GO" id="GO:0051213">
    <property type="term" value="F:dioxygenase activity"/>
    <property type="evidence" value="ECO:0007669"/>
    <property type="project" value="UniProtKB-KW"/>
</dbReference>
<accession>U2YP94</accession>
<reference evidence="4 5" key="1">
    <citation type="submission" date="2013-09" db="EMBL/GenBank/DDBJ databases">
        <title>Whole genome shotgun sequence of Novosphingobium tardaugens NBRC 16725.</title>
        <authorList>
            <person name="Isaki S."/>
            <person name="Hosoyama A."/>
            <person name="Tsuchikane K."/>
            <person name="Katsumata H."/>
            <person name="Ando Y."/>
            <person name="Yamazaki S."/>
            <person name="Fujita N."/>
        </authorList>
    </citation>
    <scope>NUCLEOTIDE SEQUENCE [LARGE SCALE GENOMIC DNA]</scope>
    <source>
        <strain evidence="4 5">NBRC 16725</strain>
    </source>
</reference>
<dbReference type="EMBL" id="BASZ01000009">
    <property type="protein sequence ID" value="GAD50457.1"/>
    <property type="molecule type" value="Genomic_DNA"/>
</dbReference>
<dbReference type="RefSeq" id="WP_021691275.1">
    <property type="nucleotide sequence ID" value="NZ_BASZ01000009.1"/>
</dbReference>
<evidence type="ECO:0000256" key="2">
    <source>
        <dbReference type="ARBA" id="ARBA00023002"/>
    </source>
</evidence>
<protein>
    <submittedName>
        <fullName evidence="4">Putative aromatic hydrocarbon dioxygenase small subunit</fullName>
    </submittedName>
</protein>
<keyword evidence="5" id="KW-1185">Reference proteome</keyword>
<dbReference type="eggNOG" id="COG5517">
    <property type="taxonomic scope" value="Bacteria"/>
</dbReference>
<dbReference type="NCBIfam" id="NF041685">
    <property type="entry name" value="ant_diox_AndAd"/>
    <property type="match status" value="1"/>
</dbReference>
<comment type="caution">
    <text evidence="4">The sequence shown here is derived from an EMBL/GenBank/DDBJ whole genome shotgun (WGS) entry which is preliminary data.</text>
</comment>
<dbReference type="InterPro" id="IPR000391">
    <property type="entry name" value="Rng_hydr_dOase-bsu"/>
</dbReference>
<evidence type="ECO:0000256" key="1">
    <source>
        <dbReference type="ARBA" id="ARBA00009570"/>
    </source>
</evidence>
<dbReference type="InterPro" id="IPR017640">
    <property type="entry name" value="Anthranilate_1-2-diOase_ssu"/>
</dbReference>
<name>U2YP94_9SPHN</name>
<dbReference type="CDD" id="cd00667">
    <property type="entry name" value="ring_hydroxylating_dioxygenases_beta"/>
    <property type="match status" value="1"/>
</dbReference>
<evidence type="ECO:0000313" key="5">
    <source>
        <dbReference type="Proteomes" id="UP000016568"/>
    </source>
</evidence>
<proteinExistence type="inferred from homology"/>
<dbReference type="KEGG" id="ntd:EGO55_05300"/>